<dbReference type="Pfam" id="PF00856">
    <property type="entry name" value="SET"/>
    <property type="match status" value="1"/>
</dbReference>
<dbReference type="GO" id="GO:0032259">
    <property type="term" value="P:methylation"/>
    <property type="evidence" value="ECO:0007669"/>
    <property type="project" value="UniProtKB-KW"/>
</dbReference>
<evidence type="ECO:0000256" key="5">
    <source>
        <dbReference type="ARBA" id="ARBA00022723"/>
    </source>
</evidence>
<organism evidence="12 13">
    <name type="scientific">Semnornis frantzii</name>
    <dbReference type="NCBI Taxonomy" id="91796"/>
    <lineage>
        <taxon>Eukaryota</taxon>
        <taxon>Metazoa</taxon>
        <taxon>Chordata</taxon>
        <taxon>Craniata</taxon>
        <taxon>Vertebrata</taxon>
        <taxon>Euteleostomi</taxon>
        <taxon>Archelosauria</taxon>
        <taxon>Archosauria</taxon>
        <taxon>Dinosauria</taxon>
        <taxon>Saurischia</taxon>
        <taxon>Theropoda</taxon>
        <taxon>Coelurosauria</taxon>
        <taxon>Aves</taxon>
        <taxon>Neognathae</taxon>
        <taxon>Neoaves</taxon>
        <taxon>Telluraves</taxon>
        <taxon>Coraciimorphae</taxon>
        <taxon>Piciformes</taxon>
        <taxon>Ramphastidae</taxon>
        <taxon>Semnornis</taxon>
    </lineage>
</organism>
<name>A0A7L2IYC8_9PICI</name>
<dbReference type="SMART" id="SM00317">
    <property type="entry name" value="SET"/>
    <property type="match status" value="1"/>
</dbReference>
<proteinExistence type="predicted"/>
<dbReference type="FunFam" id="1.25.40.10:FF:000132">
    <property type="entry name" value="Histone-lysine N-methyltransferase SMYD1 isoform 1"/>
    <property type="match status" value="1"/>
</dbReference>
<evidence type="ECO:0000313" key="13">
    <source>
        <dbReference type="Proteomes" id="UP000536381"/>
    </source>
</evidence>
<keyword evidence="7" id="KW-0862">Zinc</keyword>
<evidence type="ECO:0000256" key="1">
    <source>
        <dbReference type="ARBA" id="ARBA00012182"/>
    </source>
</evidence>
<dbReference type="InterPro" id="IPR011990">
    <property type="entry name" value="TPR-like_helical_dom_sf"/>
</dbReference>
<accession>A0A7L2IYC8</accession>
<sequence length="488" mass="55323">MTKGGMESVELFTTEGKGRGLKAQKEFLPGDVIFAEPAYAAVVFDSLTQVICHTCFKRQERLHRCGHCRFAHYCDRTCQRAAWLEHKQECSALKRHGKAPSENIRRGQEELRADAHSAGVVEELALPAPELRRGTASCGTHSTKKIQSSGHRGTCAPDWHGLVWWFGSSLPPPTLCNGFTLSDQRGLQAVGVGIFPNLCQANHDCWPNCTVIFNNGNHEAVRSMFHTQMRIELRALSKISAGDELSVSYVDFLSLSEERRRQLKKQYYFDCTCEHCKKQIKDDLMLAVREGENKPSAEAVKEVVQFSKDTLEKINKARMEGLYHEVVKLCRECLKKQEPVLGDTNIYFLRILSIASEVLSYLQMFEEAADYAKRMVDGYLKIYHPNNAQLGMAVMRAGVTHWHAGLIQAGHGLICKAYAILLVTHGPAHPITKDLEVMRVQTEMELRMFQQNEFMYYKMREAALKNQKIQVMPEPSNETSPSLFHKKE</sequence>
<dbReference type="PROSITE" id="PS50865">
    <property type="entry name" value="ZF_MYND_2"/>
    <property type="match status" value="1"/>
</dbReference>
<keyword evidence="2 12" id="KW-0489">Methyltransferase</keyword>
<evidence type="ECO:0000259" key="11">
    <source>
        <dbReference type="PROSITE" id="PS50865"/>
    </source>
</evidence>
<dbReference type="OrthoDB" id="1028014at2759"/>
<dbReference type="GO" id="GO:0008270">
    <property type="term" value="F:zinc ion binding"/>
    <property type="evidence" value="ECO:0007669"/>
    <property type="project" value="UniProtKB-KW"/>
</dbReference>
<evidence type="ECO:0000256" key="3">
    <source>
        <dbReference type="ARBA" id="ARBA00022679"/>
    </source>
</evidence>
<keyword evidence="5" id="KW-0479">Metal-binding</keyword>
<dbReference type="InterPro" id="IPR050869">
    <property type="entry name" value="H3K4_H4K5_MeTrfase"/>
</dbReference>
<comment type="caution">
    <text evidence="12">The sequence shown here is derived from an EMBL/GenBank/DDBJ whole genome shotgun (WGS) entry which is preliminary data.</text>
</comment>
<dbReference type="PROSITE" id="PS01360">
    <property type="entry name" value="ZF_MYND_1"/>
    <property type="match status" value="1"/>
</dbReference>
<protein>
    <recommendedName>
        <fullName evidence="1">[histone H3]-lysine(4) N-trimethyltransferase</fullName>
        <ecNumber evidence="1">2.1.1.354</ecNumber>
    </recommendedName>
</protein>
<dbReference type="PROSITE" id="PS50280">
    <property type="entry name" value="SET"/>
    <property type="match status" value="1"/>
</dbReference>
<feature type="domain" description="MYND-type" evidence="11">
    <location>
        <begin position="52"/>
        <end position="90"/>
    </location>
</feature>
<keyword evidence="6 9" id="KW-0863">Zinc-finger</keyword>
<keyword evidence="4" id="KW-0949">S-adenosyl-L-methionine</keyword>
<dbReference type="Gene3D" id="2.170.270.10">
    <property type="entry name" value="SET domain"/>
    <property type="match status" value="1"/>
</dbReference>
<dbReference type="AlphaFoldDB" id="A0A7L2IYC8"/>
<dbReference type="Proteomes" id="UP000536381">
    <property type="component" value="Unassembled WGS sequence"/>
</dbReference>
<evidence type="ECO:0000256" key="7">
    <source>
        <dbReference type="ARBA" id="ARBA00022833"/>
    </source>
</evidence>
<evidence type="ECO:0000259" key="10">
    <source>
        <dbReference type="PROSITE" id="PS50280"/>
    </source>
</evidence>
<feature type="domain" description="SET" evidence="10">
    <location>
        <begin position="7"/>
        <end position="250"/>
    </location>
</feature>
<keyword evidence="3 12" id="KW-0808">Transferase</keyword>
<gene>
    <name evidence="12" type="primary">Smyd1</name>
    <name evidence="12" type="ORF">SEMFRA_R08627</name>
</gene>
<dbReference type="PANTHER" id="PTHR12197">
    <property type="entry name" value="HISTONE-LYSINE N-METHYLTRANSFERASE SMYD"/>
    <property type="match status" value="1"/>
</dbReference>
<dbReference type="Gene3D" id="1.25.40.10">
    <property type="entry name" value="Tetratricopeptide repeat domain"/>
    <property type="match status" value="1"/>
</dbReference>
<dbReference type="FunFam" id="2.170.270.10:FF:000013">
    <property type="entry name" value="Histone-lysine N-methyltransferase SMYD1 isoform 1"/>
    <property type="match status" value="1"/>
</dbReference>
<evidence type="ECO:0000256" key="8">
    <source>
        <dbReference type="ARBA" id="ARBA00047571"/>
    </source>
</evidence>
<evidence type="ECO:0000256" key="4">
    <source>
        <dbReference type="ARBA" id="ARBA00022691"/>
    </source>
</evidence>
<dbReference type="GO" id="GO:0005634">
    <property type="term" value="C:nucleus"/>
    <property type="evidence" value="ECO:0007669"/>
    <property type="project" value="TreeGrafter"/>
</dbReference>
<evidence type="ECO:0000256" key="6">
    <source>
        <dbReference type="ARBA" id="ARBA00022771"/>
    </source>
</evidence>
<reference evidence="12 13" key="1">
    <citation type="submission" date="2019-09" db="EMBL/GenBank/DDBJ databases">
        <title>Bird 10,000 Genomes (B10K) Project - Family phase.</title>
        <authorList>
            <person name="Zhang G."/>
        </authorList>
    </citation>
    <scope>NUCLEOTIDE SEQUENCE [LARGE SCALE GENOMIC DNA]</scope>
    <source>
        <strain evidence="12">B10K-DU-001-42</strain>
        <tissue evidence="12">Muscle</tissue>
    </source>
</reference>
<dbReference type="SUPFAM" id="SSF82199">
    <property type="entry name" value="SET domain"/>
    <property type="match status" value="1"/>
</dbReference>
<dbReference type="Pfam" id="PF01753">
    <property type="entry name" value="zf-MYND"/>
    <property type="match status" value="1"/>
</dbReference>
<feature type="non-terminal residue" evidence="12">
    <location>
        <position position="1"/>
    </location>
</feature>
<dbReference type="EMBL" id="VWYK01130467">
    <property type="protein sequence ID" value="NXR16160.1"/>
    <property type="molecule type" value="Genomic_DNA"/>
</dbReference>
<evidence type="ECO:0000313" key="12">
    <source>
        <dbReference type="EMBL" id="NXR16160.1"/>
    </source>
</evidence>
<evidence type="ECO:0000256" key="9">
    <source>
        <dbReference type="PROSITE-ProRule" id="PRU00134"/>
    </source>
</evidence>
<dbReference type="InterPro" id="IPR046341">
    <property type="entry name" value="SET_dom_sf"/>
</dbReference>
<dbReference type="PANTHER" id="PTHR12197:SF184">
    <property type="entry name" value="HISTONE-LYSINE N-METHYLTRANSFERASE SMYD1"/>
    <property type="match status" value="1"/>
</dbReference>
<dbReference type="FunFam" id="6.10.140.2220:FF:000005">
    <property type="entry name" value="Histone-lysine N-methyltransferase SMYD1 isoform 1"/>
    <property type="match status" value="1"/>
</dbReference>
<evidence type="ECO:0000256" key="2">
    <source>
        <dbReference type="ARBA" id="ARBA00022603"/>
    </source>
</evidence>
<keyword evidence="13" id="KW-1185">Reference proteome</keyword>
<feature type="non-terminal residue" evidence="12">
    <location>
        <position position="488"/>
    </location>
</feature>
<dbReference type="InterPro" id="IPR002893">
    <property type="entry name" value="Znf_MYND"/>
</dbReference>
<comment type="catalytic activity">
    <reaction evidence="8">
        <text>L-lysyl(4)-[histone H3] + 3 S-adenosyl-L-methionine = N(6),N(6),N(6)-trimethyl-L-lysyl(4)-[histone H3] + 3 S-adenosyl-L-homocysteine + 3 H(+)</text>
        <dbReference type="Rhea" id="RHEA:60260"/>
        <dbReference type="Rhea" id="RHEA-COMP:15537"/>
        <dbReference type="Rhea" id="RHEA-COMP:15547"/>
        <dbReference type="ChEBI" id="CHEBI:15378"/>
        <dbReference type="ChEBI" id="CHEBI:29969"/>
        <dbReference type="ChEBI" id="CHEBI:57856"/>
        <dbReference type="ChEBI" id="CHEBI:59789"/>
        <dbReference type="ChEBI" id="CHEBI:61961"/>
        <dbReference type="EC" id="2.1.1.354"/>
    </reaction>
</comment>
<dbReference type="EC" id="2.1.1.354" evidence="1"/>
<dbReference type="GO" id="GO:0140999">
    <property type="term" value="F:histone H3K4 trimethyltransferase activity"/>
    <property type="evidence" value="ECO:0007669"/>
    <property type="project" value="UniProtKB-EC"/>
</dbReference>
<dbReference type="Gene3D" id="6.10.140.2220">
    <property type="match status" value="1"/>
</dbReference>
<dbReference type="InterPro" id="IPR001214">
    <property type="entry name" value="SET_dom"/>
</dbReference>